<evidence type="ECO:0000313" key="1">
    <source>
        <dbReference type="Proteomes" id="UP000887578"/>
    </source>
</evidence>
<name>A0A914QN68_9BILA</name>
<dbReference type="InterPro" id="IPR008974">
    <property type="entry name" value="TRAF-like"/>
</dbReference>
<dbReference type="AlphaFoldDB" id="A0A914QN68"/>
<protein>
    <submittedName>
        <fullName evidence="2">Uncharacterized protein</fullName>
    </submittedName>
</protein>
<reference evidence="2" key="1">
    <citation type="submission" date="2022-11" db="UniProtKB">
        <authorList>
            <consortium name="WormBaseParasite"/>
        </authorList>
    </citation>
    <scope>IDENTIFICATION</scope>
</reference>
<sequence length="312" mass="36086">MESSLNEIVCSFENEWKFHKADLMDLKDLEDGCLNGKYYYAYNIPGLQYYVGIYPNGDWEEDRRGETWAFLYVNGSDERKISAEFTLSVESAKYSKNLNYVYNDYYGWGQDKICKIDEFFDPKYNFFVNGGITIKVKGIFKSPRPLVSIICTPISMQWKIKEEDLRKAMRKESNGASLCSKSMNAPTFSGVKYYLSICPNETNDKNESETLLYLFVNTGKEKKIEVVFDFSLDSVNFNKGIQFIYEEYKGYGPIICTTADLFDPSKKYFVDGYLTINFKGVLMAEKNQLFTSNSENDIEPTFNLKILAAKFF</sequence>
<dbReference type="CDD" id="cd00121">
    <property type="entry name" value="MATH"/>
    <property type="match status" value="1"/>
</dbReference>
<keyword evidence="1" id="KW-1185">Reference proteome</keyword>
<dbReference type="Gene3D" id="2.60.210.10">
    <property type="entry name" value="Apoptosis, Tumor Necrosis Factor Receptor Associated Protein 2, Chain A"/>
    <property type="match status" value="2"/>
</dbReference>
<dbReference type="SUPFAM" id="SSF49599">
    <property type="entry name" value="TRAF domain-like"/>
    <property type="match status" value="2"/>
</dbReference>
<proteinExistence type="predicted"/>
<dbReference type="InterPro" id="IPR002083">
    <property type="entry name" value="MATH/TRAF_dom"/>
</dbReference>
<accession>A0A914QN68</accession>
<organism evidence="1 2">
    <name type="scientific">Panagrolaimus davidi</name>
    <dbReference type="NCBI Taxonomy" id="227884"/>
    <lineage>
        <taxon>Eukaryota</taxon>
        <taxon>Metazoa</taxon>
        <taxon>Ecdysozoa</taxon>
        <taxon>Nematoda</taxon>
        <taxon>Chromadorea</taxon>
        <taxon>Rhabditida</taxon>
        <taxon>Tylenchina</taxon>
        <taxon>Panagrolaimomorpha</taxon>
        <taxon>Panagrolaimoidea</taxon>
        <taxon>Panagrolaimidae</taxon>
        <taxon>Panagrolaimus</taxon>
    </lineage>
</organism>
<evidence type="ECO:0000313" key="2">
    <source>
        <dbReference type="WBParaSite" id="PDA_v2.g4752.t1"/>
    </source>
</evidence>
<dbReference type="WBParaSite" id="PDA_v2.g4752.t1">
    <property type="protein sequence ID" value="PDA_v2.g4752.t1"/>
    <property type="gene ID" value="PDA_v2.g4752"/>
</dbReference>
<dbReference type="Proteomes" id="UP000887578">
    <property type="component" value="Unplaced"/>
</dbReference>